<keyword evidence="2" id="KW-1185">Reference proteome</keyword>
<proteinExistence type="predicted"/>
<dbReference type="EMBL" id="VYZN01000001">
    <property type="protein sequence ID" value="KAE9545192.1"/>
    <property type="molecule type" value="Genomic_DNA"/>
</dbReference>
<reference evidence="1 2" key="1">
    <citation type="submission" date="2019-08" db="EMBL/GenBank/DDBJ databases">
        <title>The genome of the soybean aphid Biotype 1, its phylome, world population structure and adaptation to the North American continent.</title>
        <authorList>
            <person name="Giordano R."/>
            <person name="Donthu R.K."/>
            <person name="Hernandez A.G."/>
            <person name="Wright C.L."/>
            <person name="Zimin A.V."/>
        </authorList>
    </citation>
    <scope>NUCLEOTIDE SEQUENCE [LARGE SCALE GENOMIC DNA]</scope>
    <source>
        <tissue evidence="1">Whole aphids</tissue>
    </source>
</reference>
<protein>
    <submittedName>
        <fullName evidence="1">Uncharacterized protein</fullName>
    </submittedName>
</protein>
<gene>
    <name evidence="1" type="ORF">AGLY_000735</name>
</gene>
<dbReference type="Proteomes" id="UP000475862">
    <property type="component" value="Unassembled WGS sequence"/>
</dbReference>
<evidence type="ECO:0000313" key="2">
    <source>
        <dbReference type="Proteomes" id="UP000475862"/>
    </source>
</evidence>
<accession>A0A6G0UA70</accession>
<organism evidence="1 2">
    <name type="scientific">Aphis glycines</name>
    <name type="common">Soybean aphid</name>
    <dbReference type="NCBI Taxonomy" id="307491"/>
    <lineage>
        <taxon>Eukaryota</taxon>
        <taxon>Metazoa</taxon>
        <taxon>Ecdysozoa</taxon>
        <taxon>Arthropoda</taxon>
        <taxon>Hexapoda</taxon>
        <taxon>Insecta</taxon>
        <taxon>Pterygota</taxon>
        <taxon>Neoptera</taxon>
        <taxon>Paraneoptera</taxon>
        <taxon>Hemiptera</taxon>
        <taxon>Sternorrhyncha</taxon>
        <taxon>Aphidomorpha</taxon>
        <taxon>Aphidoidea</taxon>
        <taxon>Aphididae</taxon>
        <taxon>Aphidini</taxon>
        <taxon>Aphis</taxon>
        <taxon>Aphis</taxon>
    </lineage>
</organism>
<comment type="caution">
    <text evidence="1">The sequence shown here is derived from an EMBL/GenBank/DDBJ whole genome shotgun (WGS) entry which is preliminary data.</text>
</comment>
<evidence type="ECO:0000313" key="1">
    <source>
        <dbReference type="EMBL" id="KAE9545192.1"/>
    </source>
</evidence>
<sequence>MRACTHRERKTNDLVFETIIQICYGDQNICVRKHVLFVFVLLMYSVYGQQRLYPRKNVLYLYRWVCIRHPVAFDGRFERCVKQYTNPNMFITWEFKNTTVLRVNILKTVNNYKIISKSKVHMPLFGKYSNIPIMAHKNLLEKQKKNNLMSTVTSVRFKSILKYLIRLETFFMNKLETEQLTVSISKNIWIYLNKNKIKTTNDYHVKLNIKTFHDYMGIFDFILKYVGELFRIKRIMANIQPKLNCIVNNN</sequence>
<name>A0A6G0UA70_APHGL</name>
<dbReference type="AlphaFoldDB" id="A0A6G0UA70"/>